<reference evidence="1" key="1">
    <citation type="submission" date="2023-03" db="EMBL/GenBank/DDBJ databases">
        <title>Massive genome expansion in bonnet fungi (Mycena s.s.) driven by repeated elements and novel gene families across ecological guilds.</title>
        <authorList>
            <consortium name="Lawrence Berkeley National Laboratory"/>
            <person name="Harder C.B."/>
            <person name="Miyauchi S."/>
            <person name="Viragh M."/>
            <person name="Kuo A."/>
            <person name="Thoen E."/>
            <person name="Andreopoulos B."/>
            <person name="Lu D."/>
            <person name="Skrede I."/>
            <person name="Drula E."/>
            <person name="Henrissat B."/>
            <person name="Morin E."/>
            <person name="Kohler A."/>
            <person name="Barry K."/>
            <person name="LaButti K."/>
            <person name="Morin E."/>
            <person name="Salamov A."/>
            <person name="Lipzen A."/>
            <person name="Mereny Z."/>
            <person name="Hegedus B."/>
            <person name="Baldrian P."/>
            <person name="Stursova M."/>
            <person name="Weitz H."/>
            <person name="Taylor A."/>
            <person name="Grigoriev I.V."/>
            <person name="Nagy L.G."/>
            <person name="Martin F."/>
            <person name="Kauserud H."/>
        </authorList>
    </citation>
    <scope>NUCLEOTIDE SEQUENCE</scope>
    <source>
        <strain evidence="1">9284</strain>
    </source>
</reference>
<proteinExistence type="predicted"/>
<evidence type="ECO:0008006" key="3">
    <source>
        <dbReference type="Google" id="ProtNLM"/>
    </source>
</evidence>
<organism evidence="1 2">
    <name type="scientific">Roridomyces roridus</name>
    <dbReference type="NCBI Taxonomy" id="1738132"/>
    <lineage>
        <taxon>Eukaryota</taxon>
        <taxon>Fungi</taxon>
        <taxon>Dikarya</taxon>
        <taxon>Basidiomycota</taxon>
        <taxon>Agaricomycotina</taxon>
        <taxon>Agaricomycetes</taxon>
        <taxon>Agaricomycetidae</taxon>
        <taxon>Agaricales</taxon>
        <taxon>Marasmiineae</taxon>
        <taxon>Mycenaceae</taxon>
        <taxon>Roridomyces</taxon>
    </lineage>
</organism>
<comment type="caution">
    <text evidence="1">The sequence shown here is derived from an EMBL/GenBank/DDBJ whole genome shotgun (WGS) entry which is preliminary data.</text>
</comment>
<dbReference type="AlphaFoldDB" id="A0AAD7CIH6"/>
<dbReference type="Proteomes" id="UP001221142">
    <property type="component" value="Unassembled WGS sequence"/>
</dbReference>
<protein>
    <recommendedName>
        <fullName evidence="3">F-box domain-containing protein</fullName>
    </recommendedName>
</protein>
<sequence length="132" mass="15037">MEAQIEQICLKIERQKDVLRKLESSKSLLQQQLNALRDPIARLPVEIASEIFLECIPPPSPSDNARGYPRPQAHHAPLMLLNICRSWTEIALSTPALWASVDIVLPRTPGFQELLEMWFRRAGNRPLQISFA</sequence>
<accession>A0AAD7CIH6</accession>
<evidence type="ECO:0000313" key="1">
    <source>
        <dbReference type="EMBL" id="KAJ7649923.1"/>
    </source>
</evidence>
<gene>
    <name evidence="1" type="ORF">FB45DRAFT_730999</name>
</gene>
<name>A0AAD7CIH6_9AGAR</name>
<dbReference type="EMBL" id="JARKIF010000001">
    <property type="protein sequence ID" value="KAJ7649923.1"/>
    <property type="molecule type" value="Genomic_DNA"/>
</dbReference>
<keyword evidence="2" id="KW-1185">Reference proteome</keyword>
<feature type="non-terminal residue" evidence="1">
    <location>
        <position position="132"/>
    </location>
</feature>
<evidence type="ECO:0000313" key="2">
    <source>
        <dbReference type="Proteomes" id="UP001221142"/>
    </source>
</evidence>